<protein>
    <submittedName>
        <fullName evidence="2">Uncharacterized protein</fullName>
    </submittedName>
</protein>
<sequence length="71" mass="8259">MAENEGFGSSKWTKKRRSKRLATEDVDNILKEAEAKKNRSVGILIHNIPHLMLSDVDTFVYPNDQVQIRYR</sequence>
<comment type="caution">
    <text evidence="2">The sequence shown here is derived from an EMBL/GenBank/DDBJ whole genome shotgun (WGS) entry which is preliminary data.</text>
</comment>
<feature type="region of interest" description="Disordered" evidence="1">
    <location>
        <begin position="1"/>
        <end position="20"/>
    </location>
</feature>
<gene>
    <name evidence="2" type="ORF">OUZ56_012903</name>
</gene>
<accession>A0ABQ9Z5I4</accession>
<evidence type="ECO:0000313" key="3">
    <source>
        <dbReference type="Proteomes" id="UP001234178"/>
    </source>
</evidence>
<dbReference type="EMBL" id="JAOYFB010000002">
    <property type="protein sequence ID" value="KAK4007750.1"/>
    <property type="molecule type" value="Genomic_DNA"/>
</dbReference>
<dbReference type="Proteomes" id="UP001234178">
    <property type="component" value="Unassembled WGS sequence"/>
</dbReference>
<proteinExistence type="predicted"/>
<organism evidence="2 3">
    <name type="scientific">Daphnia magna</name>
    <dbReference type="NCBI Taxonomy" id="35525"/>
    <lineage>
        <taxon>Eukaryota</taxon>
        <taxon>Metazoa</taxon>
        <taxon>Ecdysozoa</taxon>
        <taxon>Arthropoda</taxon>
        <taxon>Crustacea</taxon>
        <taxon>Branchiopoda</taxon>
        <taxon>Diplostraca</taxon>
        <taxon>Cladocera</taxon>
        <taxon>Anomopoda</taxon>
        <taxon>Daphniidae</taxon>
        <taxon>Daphnia</taxon>
    </lineage>
</organism>
<evidence type="ECO:0000256" key="1">
    <source>
        <dbReference type="SAM" id="MobiDB-lite"/>
    </source>
</evidence>
<name>A0ABQ9Z5I4_9CRUS</name>
<evidence type="ECO:0000313" key="2">
    <source>
        <dbReference type="EMBL" id="KAK4007750.1"/>
    </source>
</evidence>
<reference evidence="2 3" key="1">
    <citation type="journal article" date="2023" name="Nucleic Acids Res.">
        <title>The hologenome of Daphnia magna reveals possible DNA methylation and microbiome-mediated evolution of the host genome.</title>
        <authorList>
            <person name="Chaturvedi A."/>
            <person name="Li X."/>
            <person name="Dhandapani V."/>
            <person name="Marshall H."/>
            <person name="Kissane S."/>
            <person name="Cuenca-Cambronero M."/>
            <person name="Asole G."/>
            <person name="Calvet F."/>
            <person name="Ruiz-Romero M."/>
            <person name="Marangio P."/>
            <person name="Guigo R."/>
            <person name="Rago D."/>
            <person name="Mirbahai L."/>
            <person name="Eastwood N."/>
            <person name="Colbourne J.K."/>
            <person name="Zhou J."/>
            <person name="Mallon E."/>
            <person name="Orsini L."/>
        </authorList>
    </citation>
    <scope>NUCLEOTIDE SEQUENCE [LARGE SCALE GENOMIC DNA]</scope>
    <source>
        <strain evidence="2">LRV0_1</strain>
    </source>
</reference>
<keyword evidence="3" id="KW-1185">Reference proteome</keyword>